<proteinExistence type="predicted"/>
<name>A0A8J2JZC0_9HEXA</name>
<reference evidence="1" key="1">
    <citation type="submission" date="2021-06" db="EMBL/GenBank/DDBJ databases">
        <authorList>
            <person name="Hodson N. C."/>
            <person name="Mongue J. A."/>
            <person name="Jaron S. K."/>
        </authorList>
    </citation>
    <scope>NUCLEOTIDE SEQUENCE</scope>
</reference>
<feature type="non-terminal residue" evidence="1">
    <location>
        <position position="1"/>
    </location>
</feature>
<dbReference type="EMBL" id="CAJVCH010148169">
    <property type="protein sequence ID" value="CAG7727402.1"/>
    <property type="molecule type" value="Genomic_DNA"/>
</dbReference>
<protein>
    <submittedName>
        <fullName evidence="1">Uncharacterized protein</fullName>
    </submittedName>
</protein>
<organism evidence="1 2">
    <name type="scientific">Allacma fusca</name>
    <dbReference type="NCBI Taxonomy" id="39272"/>
    <lineage>
        <taxon>Eukaryota</taxon>
        <taxon>Metazoa</taxon>
        <taxon>Ecdysozoa</taxon>
        <taxon>Arthropoda</taxon>
        <taxon>Hexapoda</taxon>
        <taxon>Collembola</taxon>
        <taxon>Symphypleona</taxon>
        <taxon>Sminthuridae</taxon>
        <taxon>Allacma</taxon>
    </lineage>
</organism>
<accession>A0A8J2JZC0</accession>
<sequence>ICFVIHKFLISSDDCYELGLELAILPD</sequence>
<dbReference type="Proteomes" id="UP000708208">
    <property type="component" value="Unassembled WGS sequence"/>
</dbReference>
<evidence type="ECO:0000313" key="1">
    <source>
        <dbReference type="EMBL" id="CAG7727402.1"/>
    </source>
</evidence>
<dbReference type="AlphaFoldDB" id="A0A8J2JZC0"/>
<gene>
    <name evidence="1" type="ORF">AFUS01_LOCUS16247</name>
</gene>
<keyword evidence="2" id="KW-1185">Reference proteome</keyword>
<evidence type="ECO:0000313" key="2">
    <source>
        <dbReference type="Proteomes" id="UP000708208"/>
    </source>
</evidence>
<comment type="caution">
    <text evidence="1">The sequence shown here is derived from an EMBL/GenBank/DDBJ whole genome shotgun (WGS) entry which is preliminary data.</text>
</comment>